<dbReference type="AlphaFoldDB" id="A0A9J6DAY3"/>
<accession>A0A9J6DAY3</accession>
<dbReference type="Gene3D" id="1.20.1740.10">
    <property type="entry name" value="Amino acid/polyamine transporter I"/>
    <property type="match status" value="1"/>
</dbReference>
<name>A0A9J6DAY3_RHIMP</name>
<feature type="transmembrane region" description="Helical" evidence="6">
    <location>
        <begin position="106"/>
        <end position="128"/>
    </location>
</feature>
<evidence type="ECO:0000256" key="1">
    <source>
        <dbReference type="ARBA" id="ARBA00004141"/>
    </source>
</evidence>
<evidence type="ECO:0000256" key="6">
    <source>
        <dbReference type="SAM" id="Phobius"/>
    </source>
</evidence>
<keyword evidence="2 6" id="KW-0812">Transmembrane</keyword>
<evidence type="ECO:0000256" key="4">
    <source>
        <dbReference type="ARBA" id="ARBA00023136"/>
    </source>
</evidence>
<feature type="transmembrane region" description="Helical" evidence="6">
    <location>
        <begin position="38"/>
        <end position="59"/>
    </location>
</feature>
<gene>
    <name evidence="7" type="ORF">HPB51_016767</name>
</gene>
<proteinExistence type="predicted"/>
<reference evidence="7" key="2">
    <citation type="submission" date="2021-09" db="EMBL/GenBank/DDBJ databases">
        <authorList>
            <person name="Jia N."/>
            <person name="Wang J."/>
            <person name="Shi W."/>
            <person name="Du L."/>
            <person name="Sun Y."/>
            <person name="Zhan W."/>
            <person name="Jiang J."/>
            <person name="Wang Q."/>
            <person name="Zhang B."/>
            <person name="Ji P."/>
            <person name="Sakyi L.B."/>
            <person name="Cui X."/>
            <person name="Yuan T."/>
            <person name="Jiang B."/>
            <person name="Yang W."/>
            <person name="Lam T.T.-Y."/>
            <person name="Chang Q."/>
            <person name="Ding S."/>
            <person name="Wang X."/>
            <person name="Zhu J."/>
            <person name="Ruan X."/>
            <person name="Zhao L."/>
            <person name="Wei J."/>
            <person name="Que T."/>
            <person name="Du C."/>
            <person name="Cheng J."/>
            <person name="Dai P."/>
            <person name="Han X."/>
            <person name="Huang E."/>
            <person name="Gao Y."/>
            <person name="Liu J."/>
            <person name="Shao H."/>
            <person name="Ye R."/>
            <person name="Li L."/>
            <person name="Wei W."/>
            <person name="Wang X."/>
            <person name="Wang C."/>
            <person name="Huo Q."/>
            <person name="Li W."/>
            <person name="Guo W."/>
            <person name="Chen H."/>
            <person name="Chen S."/>
            <person name="Zhou L."/>
            <person name="Zhou L."/>
            <person name="Ni X."/>
            <person name="Tian J."/>
            <person name="Zhou Y."/>
            <person name="Sheng Y."/>
            <person name="Liu T."/>
            <person name="Pan Y."/>
            <person name="Xia L."/>
            <person name="Li J."/>
            <person name="Zhao F."/>
            <person name="Cao W."/>
        </authorList>
    </citation>
    <scope>NUCLEOTIDE SEQUENCE</scope>
    <source>
        <strain evidence="7">Rmic-2018</strain>
        <tissue evidence="7">Larvae</tissue>
    </source>
</reference>
<sequence>MPPEPSAESQLMNPDVQVRRGSSAESPKGNSVTLKKELGLMNGVGMIVGVIIGAGIFVSPTGVLRYAGSTGMALVVWAACGLISMVGAMCYAELGTMIPKSGGDYAYIFAAFGPLPAFLFLWVALLIIQPTSNAIAGITFANYILEPIYAGCSPPDNAVRLVAAVVIFDALAEPLAHVHTWRVGHHGLQVQMRHRYTSDICWAFGNLRFGECVTGSQRISFMCVACPPVDRSCTLKARKFGSA</sequence>
<evidence type="ECO:0000313" key="8">
    <source>
        <dbReference type="Proteomes" id="UP000821866"/>
    </source>
</evidence>
<protein>
    <recommendedName>
        <fullName evidence="9">Amino acid transporter</fullName>
    </recommendedName>
</protein>
<evidence type="ECO:0000256" key="3">
    <source>
        <dbReference type="ARBA" id="ARBA00022989"/>
    </source>
</evidence>
<evidence type="ECO:0000313" key="7">
    <source>
        <dbReference type="EMBL" id="KAH8019129.1"/>
    </source>
</evidence>
<dbReference type="InterPro" id="IPR002293">
    <property type="entry name" value="AA/rel_permease1"/>
</dbReference>
<dbReference type="PANTHER" id="PTHR11785:SF240">
    <property type="entry name" value="LD25378P"/>
    <property type="match status" value="1"/>
</dbReference>
<feature type="region of interest" description="Disordered" evidence="5">
    <location>
        <begin position="1"/>
        <end position="30"/>
    </location>
</feature>
<dbReference type="GO" id="GO:0015179">
    <property type="term" value="F:L-amino acid transmembrane transporter activity"/>
    <property type="evidence" value="ECO:0007669"/>
    <property type="project" value="TreeGrafter"/>
</dbReference>
<reference evidence="7" key="1">
    <citation type="journal article" date="2020" name="Cell">
        <title>Large-Scale Comparative Analyses of Tick Genomes Elucidate Their Genetic Diversity and Vector Capacities.</title>
        <authorList>
            <consortium name="Tick Genome and Microbiome Consortium (TIGMIC)"/>
            <person name="Jia N."/>
            <person name="Wang J."/>
            <person name="Shi W."/>
            <person name="Du L."/>
            <person name="Sun Y."/>
            <person name="Zhan W."/>
            <person name="Jiang J.F."/>
            <person name="Wang Q."/>
            <person name="Zhang B."/>
            <person name="Ji P."/>
            <person name="Bell-Sakyi L."/>
            <person name="Cui X.M."/>
            <person name="Yuan T.T."/>
            <person name="Jiang B.G."/>
            <person name="Yang W.F."/>
            <person name="Lam T.T."/>
            <person name="Chang Q.C."/>
            <person name="Ding S.J."/>
            <person name="Wang X.J."/>
            <person name="Zhu J.G."/>
            <person name="Ruan X.D."/>
            <person name="Zhao L."/>
            <person name="Wei J.T."/>
            <person name="Ye R.Z."/>
            <person name="Que T.C."/>
            <person name="Du C.H."/>
            <person name="Zhou Y.H."/>
            <person name="Cheng J.X."/>
            <person name="Dai P.F."/>
            <person name="Guo W.B."/>
            <person name="Han X.H."/>
            <person name="Huang E.J."/>
            <person name="Li L.F."/>
            <person name="Wei W."/>
            <person name="Gao Y.C."/>
            <person name="Liu J.Z."/>
            <person name="Shao H.Z."/>
            <person name="Wang X."/>
            <person name="Wang C.C."/>
            <person name="Yang T.C."/>
            <person name="Huo Q.B."/>
            <person name="Li W."/>
            <person name="Chen H.Y."/>
            <person name="Chen S.E."/>
            <person name="Zhou L.G."/>
            <person name="Ni X.B."/>
            <person name="Tian J.H."/>
            <person name="Sheng Y."/>
            <person name="Liu T."/>
            <person name="Pan Y.S."/>
            <person name="Xia L.Y."/>
            <person name="Li J."/>
            <person name="Zhao F."/>
            <person name="Cao W.C."/>
        </authorList>
    </citation>
    <scope>NUCLEOTIDE SEQUENCE</scope>
    <source>
        <strain evidence="7">Rmic-2018</strain>
    </source>
</reference>
<dbReference type="Pfam" id="PF13520">
    <property type="entry name" value="AA_permease_2"/>
    <property type="match status" value="1"/>
</dbReference>
<keyword evidence="4 6" id="KW-0472">Membrane</keyword>
<keyword evidence="3 6" id="KW-1133">Transmembrane helix</keyword>
<organism evidence="7 8">
    <name type="scientific">Rhipicephalus microplus</name>
    <name type="common">Cattle tick</name>
    <name type="synonym">Boophilus microplus</name>
    <dbReference type="NCBI Taxonomy" id="6941"/>
    <lineage>
        <taxon>Eukaryota</taxon>
        <taxon>Metazoa</taxon>
        <taxon>Ecdysozoa</taxon>
        <taxon>Arthropoda</taxon>
        <taxon>Chelicerata</taxon>
        <taxon>Arachnida</taxon>
        <taxon>Acari</taxon>
        <taxon>Parasitiformes</taxon>
        <taxon>Ixodida</taxon>
        <taxon>Ixodoidea</taxon>
        <taxon>Ixodidae</taxon>
        <taxon>Rhipicephalinae</taxon>
        <taxon>Rhipicephalus</taxon>
        <taxon>Boophilus</taxon>
    </lineage>
</organism>
<comment type="subcellular location">
    <subcellularLocation>
        <location evidence="1">Membrane</location>
        <topology evidence="1">Multi-pass membrane protein</topology>
    </subcellularLocation>
</comment>
<feature type="transmembrane region" description="Helical" evidence="6">
    <location>
        <begin position="71"/>
        <end position="94"/>
    </location>
</feature>
<evidence type="ECO:0000256" key="2">
    <source>
        <dbReference type="ARBA" id="ARBA00022692"/>
    </source>
</evidence>
<dbReference type="PANTHER" id="PTHR11785">
    <property type="entry name" value="AMINO ACID TRANSPORTER"/>
    <property type="match status" value="1"/>
</dbReference>
<dbReference type="VEuPathDB" id="VectorBase:LOC119177024"/>
<dbReference type="FunFam" id="1.20.1740.10:FF:000056">
    <property type="entry name" value="Y+L amino acid transporter 2"/>
    <property type="match status" value="1"/>
</dbReference>
<keyword evidence="8" id="KW-1185">Reference proteome</keyword>
<comment type="caution">
    <text evidence="7">The sequence shown here is derived from an EMBL/GenBank/DDBJ whole genome shotgun (WGS) entry which is preliminary data.</text>
</comment>
<dbReference type="InterPro" id="IPR050598">
    <property type="entry name" value="AminoAcid_Transporter"/>
</dbReference>
<dbReference type="Proteomes" id="UP000821866">
    <property type="component" value="Chromosome 8"/>
</dbReference>
<evidence type="ECO:0008006" key="9">
    <source>
        <dbReference type="Google" id="ProtNLM"/>
    </source>
</evidence>
<evidence type="ECO:0000256" key="5">
    <source>
        <dbReference type="SAM" id="MobiDB-lite"/>
    </source>
</evidence>
<dbReference type="GO" id="GO:0016020">
    <property type="term" value="C:membrane"/>
    <property type="evidence" value="ECO:0007669"/>
    <property type="project" value="UniProtKB-SubCell"/>
</dbReference>
<dbReference type="EMBL" id="JABSTU010000010">
    <property type="protein sequence ID" value="KAH8019129.1"/>
    <property type="molecule type" value="Genomic_DNA"/>
</dbReference>